<evidence type="ECO:0000256" key="1">
    <source>
        <dbReference type="SAM" id="Phobius"/>
    </source>
</evidence>
<name>A0A328HF32_ARTGO</name>
<keyword evidence="1" id="KW-0472">Membrane</keyword>
<organism evidence="2 3">
    <name type="scientific">Arthrobacter globiformis</name>
    <dbReference type="NCBI Taxonomy" id="1665"/>
    <lineage>
        <taxon>Bacteria</taxon>
        <taxon>Bacillati</taxon>
        <taxon>Actinomycetota</taxon>
        <taxon>Actinomycetes</taxon>
        <taxon>Micrococcales</taxon>
        <taxon>Micrococcaceae</taxon>
        <taxon>Arthrobacter</taxon>
    </lineage>
</organism>
<accession>A0A328HF32</accession>
<sequence>MAWMLIVLCTLFLFAGLAAFFVPVVRSRQLSSQVVTKKNWALFWIFLFASAATGFIYSQVD</sequence>
<keyword evidence="1" id="KW-0812">Transmembrane</keyword>
<protein>
    <submittedName>
        <fullName evidence="2">Uncharacterized protein</fullName>
    </submittedName>
</protein>
<feature type="transmembrane region" description="Helical" evidence="1">
    <location>
        <begin position="43"/>
        <end position="60"/>
    </location>
</feature>
<reference evidence="2 3" key="1">
    <citation type="submission" date="2018-04" db="EMBL/GenBank/DDBJ databases">
        <title>Bacteria isolated from cave deposits of Manipur.</title>
        <authorList>
            <person name="Sahoo D."/>
            <person name="Sarangthem I."/>
            <person name="Nandeibam J."/>
        </authorList>
    </citation>
    <scope>NUCLEOTIDE SEQUENCE [LARGE SCALE GENOMIC DNA]</scope>
    <source>
        <strain evidence="3">mrc11</strain>
    </source>
</reference>
<comment type="caution">
    <text evidence="2">The sequence shown here is derived from an EMBL/GenBank/DDBJ whole genome shotgun (WGS) entry which is preliminary data.</text>
</comment>
<dbReference type="EMBL" id="QLNP01000074">
    <property type="protein sequence ID" value="RAM37266.1"/>
    <property type="molecule type" value="Genomic_DNA"/>
</dbReference>
<dbReference type="AlphaFoldDB" id="A0A328HF32"/>
<evidence type="ECO:0000313" key="2">
    <source>
        <dbReference type="EMBL" id="RAM37266.1"/>
    </source>
</evidence>
<dbReference type="Proteomes" id="UP000249166">
    <property type="component" value="Unassembled WGS sequence"/>
</dbReference>
<proteinExistence type="predicted"/>
<keyword evidence="1" id="KW-1133">Transmembrane helix</keyword>
<gene>
    <name evidence="2" type="ORF">DBZ45_10610</name>
</gene>
<evidence type="ECO:0000313" key="3">
    <source>
        <dbReference type="Proteomes" id="UP000249166"/>
    </source>
</evidence>